<accession>A0ABX0AZ75</accession>
<sequence length="578" mass="63787">MSNSAYTIRLEKVEKTFPGLNNPAVSSLTAEIYGGSITGLVGPDGAGKTTLIRMLAGLLKPDSGSIEIMGLDPIKDGVQVRFELGYMPQKFGLYEDLTVLENLNLYADLRGLLGDERKKIYEQLLTFTDLTRFTGRLAGKLSGGMKQKLGLACTLLGKPKVLLLDEPGVGVDPIARRELWRMVHELADDGMLILWSTSYLDEAERCRDVLLLNQGKLLYSGQPQKLTQKMSGRSFLLGAKQDSRRKMLQHALTLPQVTDGVIQGKSVRLILKPDASPQELLSQLKQPDAEIVKAAPRFEDAFIDLLGGGSTRHSELAKIMPRIAANPTETVIEAQDLTKKFGDFAATDHVDFQVKRGEIFGLLGPNGAGKSTTFKMMCGLTVPTGGKALVLGMDLKTSSGKARQHLGYMAQKFSLYGNLTVEQNLKFFSGIYGLQGRKQKEKIDGMIDAFNLKSVLHQTTDQLPLGYKQRLALSCALMHEPDILFLDEPTSGVDPQIRREFWLHINGMVDKGVTVMVTTHFMDEAEYCDRIGLVFRGKLIAAGTPDDLKQWVATDENPDPSMEQAFIDLVVNYDEELQ</sequence>
<proteinExistence type="predicted"/>
<dbReference type="InterPro" id="IPR003439">
    <property type="entry name" value="ABC_transporter-like_ATP-bd"/>
</dbReference>
<evidence type="ECO:0000256" key="1">
    <source>
        <dbReference type="ARBA" id="ARBA00022741"/>
    </source>
</evidence>
<dbReference type="EMBL" id="WSFE01000014">
    <property type="protein sequence ID" value="NDL25704.1"/>
    <property type="molecule type" value="Genomic_DNA"/>
</dbReference>
<protein>
    <submittedName>
        <fullName evidence="4">ATP-binding cassette domain-containing protein</fullName>
    </submittedName>
</protein>
<feature type="domain" description="ABC transporter" evidence="3">
    <location>
        <begin position="332"/>
        <end position="561"/>
    </location>
</feature>
<dbReference type="InterPro" id="IPR027417">
    <property type="entry name" value="P-loop_NTPase"/>
</dbReference>
<dbReference type="SMART" id="SM00382">
    <property type="entry name" value="AAA"/>
    <property type="match status" value="2"/>
</dbReference>
<dbReference type="InterPro" id="IPR003593">
    <property type="entry name" value="AAA+_ATPase"/>
</dbReference>
<evidence type="ECO:0000256" key="2">
    <source>
        <dbReference type="ARBA" id="ARBA00022840"/>
    </source>
</evidence>
<comment type="caution">
    <text evidence="4">The sequence shown here is derived from an EMBL/GenBank/DDBJ whole genome shotgun (WGS) entry which is preliminary data.</text>
</comment>
<dbReference type="CDD" id="cd03230">
    <property type="entry name" value="ABC_DR_subfamily_A"/>
    <property type="match status" value="1"/>
</dbReference>
<dbReference type="PANTHER" id="PTHR43038:SF3">
    <property type="entry name" value="ABC TRANSPORTER G FAMILY MEMBER 20 ISOFORM X1"/>
    <property type="match status" value="1"/>
</dbReference>
<keyword evidence="5" id="KW-1185">Reference proteome</keyword>
<dbReference type="Proteomes" id="UP000470051">
    <property type="component" value="Unassembled WGS sequence"/>
</dbReference>
<dbReference type="GO" id="GO:0005524">
    <property type="term" value="F:ATP binding"/>
    <property type="evidence" value="ECO:0007669"/>
    <property type="project" value="UniProtKB-KW"/>
</dbReference>
<evidence type="ECO:0000313" key="5">
    <source>
        <dbReference type="Proteomes" id="UP000470051"/>
    </source>
</evidence>
<dbReference type="PANTHER" id="PTHR43038">
    <property type="entry name" value="ATP-BINDING CASSETTE, SUB-FAMILY H, MEMBER 1"/>
    <property type="match status" value="1"/>
</dbReference>
<name>A0ABX0AZ75_9GAMM</name>
<dbReference type="SUPFAM" id="SSF52540">
    <property type="entry name" value="P-loop containing nucleoside triphosphate hydrolases"/>
    <property type="match status" value="2"/>
</dbReference>
<evidence type="ECO:0000259" key="3">
    <source>
        <dbReference type="PROSITE" id="PS50893"/>
    </source>
</evidence>
<evidence type="ECO:0000313" key="4">
    <source>
        <dbReference type="EMBL" id="NDL25704.1"/>
    </source>
</evidence>
<dbReference type="Gene3D" id="3.40.50.300">
    <property type="entry name" value="P-loop containing nucleotide triphosphate hydrolases"/>
    <property type="match status" value="2"/>
</dbReference>
<keyword evidence="2 4" id="KW-0067">ATP-binding</keyword>
<gene>
    <name evidence="4" type="ORF">GPY42_11095</name>
</gene>
<dbReference type="PROSITE" id="PS50893">
    <property type="entry name" value="ABC_TRANSPORTER_2"/>
    <property type="match status" value="2"/>
</dbReference>
<keyword evidence="1" id="KW-0547">Nucleotide-binding</keyword>
<feature type="domain" description="ABC transporter" evidence="3">
    <location>
        <begin position="8"/>
        <end position="239"/>
    </location>
</feature>
<reference evidence="4 5" key="1">
    <citation type="submission" date="2019-12" db="EMBL/GenBank/DDBJ databases">
        <title>Engineering Photorhabdus to improve their lethality against agricultural pests.</title>
        <authorList>
            <person name="Machado R.A.R."/>
        </authorList>
    </citation>
    <scope>NUCLEOTIDE SEQUENCE [LARGE SCALE GENOMIC DNA]</scope>
    <source>
        <strain evidence="4 5">M-HU2</strain>
    </source>
</reference>
<dbReference type="Pfam" id="PF00005">
    <property type="entry name" value="ABC_tran"/>
    <property type="match status" value="2"/>
</dbReference>
<dbReference type="PROSITE" id="PS00211">
    <property type="entry name" value="ABC_TRANSPORTER_1"/>
    <property type="match status" value="1"/>
</dbReference>
<dbReference type="InterPro" id="IPR017871">
    <property type="entry name" value="ABC_transporter-like_CS"/>
</dbReference>
<organism evidence="4 5">
    <name type="scientific">Photorhabdus kayaii</name>
    <dbReference type="NCBI Taxonomy" id="230088"/>
    <lineage>
        <taxon>Bacteria</taxon>
        <taxon>Pseudomonadati</taxon>
        <taxon>Pseudomonadota</taxon>
        <taxon>Gammaproteobacteria</taxon>
        <taxon>Enterobacterales</taxon>
        <taxon>Morganellaceae</taxon>
        <taxon>Photorhabdus</taxon>
    </lineage>
</organism>
<dbReference type="RefSeq" id="WP_113042161.1">
    <property type="nucleotide sequence ID" value="NZ_CAWPKC010000014.1"/>
</dbReference>